<dbReference type="EMBL" id="CP091430">
    <property type="protein sequence ID" value="UVI27376.1"/>
    <property type="molecule type" value="Genomic_DNA"/>
</dbReference>
<evidence type="ECO:0000259" key="1">
    <source>
        <dbReference type="Pfam" id="PF14065"/>
    </source>
</evidence>
<organism evidence="2 3">
    <name type="scientific">Paenibacillus spongiae</name>
    <dbReference type="NCBI Taxonomy" id="2909671"/>
    <lineage>
        <taxon>Bacteria</taxon>
        <taxon>Bacillati</taxon>
        <taxon>Bacillota</taxon>
        <taxon>Bacilli</taxon>
        <taxon>Bacillales</taxon>
        <taxon>Paenibacillaceae</taxon>
        <taxon>Paenibacillus</taxon>
    </lineage>
</organism>
<feature type="domain" description="Pvc16 N-terminal" evidence="1">
    <location>
        <begin position="9"/>
        <end position="175"/>
    </location>
</feature>
<reference evidence="2" key="1">
    <citation type="submission" date="2022-01" db="EMBL/GenBank/DDBJ databases">
        <title>Paenibacillus spongiae sp. nov., isolated from marine sponge.</title>
        <authorList>
            <person name="Li Z."/>
            <person name="Zhang M."/>
        </authorList>
    </citation>
    <scope>NUCLEOTIDE SEQUENCE</scope>
    <source>
        <strain evidence="2">PHS-Z3</strain>
    </source>
</reference>
<proteinExistence type="predicted"/>
<name>A0ABY5S0L9_9BACL</name>
<sequence>MSSKAISDVGDTLLQLLQTEMADLIPNPNHIVLHSPAGIVESNVRLSLFLYNLLENSYMRYQDSILPTDANYKLPPLILDLHYMLTAYSAAETLTERTMEEHQLLGRAMSVLHNHASLGGAELKGSLAGSDQDLRITLNPVSVPEISDIWTAFSDNNLRLSVCYVVSPLIILPDPLTVGPAKTVDTRVFKFAAPVQLLAQKDDDA</sequence>
<dbReference type="Proteomes" id="UP001057877">
    <property type="component" value="Chromosome"/>
</dbReference>
<keyword evidence="3" id="KW-1185">Reference proteome</keyword>
<accession>A0ABY5S0L9</accession>
<evidence type="ECO:0000313" key="2">
    <source>
        <dbReference type="EMBL" id="UVI27376.1"/>
    </source>
</evidence>
<gene>
    <name evidence="2" type="ORF">L1F29_18045</name>
</gene>
<dbReference type="RefSeq" id="WP_258383462.1">
    <property type="nucleotide sequence ID" value="NZ_CP091430.1"/>
</dbReference>
<evidence type="ECO:0000313" key="3">
    <source>
        <dbReference type="Proteomes" id="UP001057877"/>
    </source>
</evidence>
<dbReference type="Pfam" id="PF14065">
    <property type="entry name" value="Pvc16_N"/>
    <property type="match status" value="1"/>
</dbReference>
<dbReference type="InterPro" id="IPR025351">
    <property type="entry name" value="Pvc16_N"/>
</dbReference>
<protein>
    <submittedName>
        <fullName evidence="2">DUF4255 domain-containing protein</fullName>
    </submittedName>
</protein>